<feature type="domain" description="CCDC22 coiled-coil" evidence="3">
    <location>
        <begin position="223"/>
        <end position="404"/>
    </location>
</feature>
<evidence type="ECO:0000256" key="2">
    <source>
        <dbReference type="SAM" id="Coils"/>
    </source>
</evidence>
<dbReference type="Ensembl" id="ENSSPUT00000012239.1">
    <property type="protein sequence ID" value="ENSSPUP00000011468.1"/>
    <property type="gene ID" value="ENSSPUG00000008806.1"/>
</dbReference>
<protein>
    <recommendedName>
        <fullName evidence="1">Coiled-coil domain-containing protein 22</fullName>
    </recommendedName>
</protein>
<reference evidence="4" key="1">
    <citation type="submission" date="2025-08" db="UniProtKB">
        <authorList>
            <consortium name="Ensembl"/>
        </authorList>
    </citation>
    <scope>IDENTIFICATION</scope>
</reference>
<dbReference type="InterPro" id="IPR008530">
    <property type="entry name" value="CCDC22"/>
</dbReference>
<dbReference type="Proteomes" id="UP000694392">
    <property type="component" value="Unplaced"/>
</dbReference>
<dbReference type="GO" id="GO:2000060">
    <property type="term" value="P:positive regulation of ubiquitin-dependent protein catabolic process"/>
    <property type="evidence" value="ECO:0007669"/>
    <property type="project" value="TreeGrafter"/>
</dbReference>
<sequence>PNLALMFLWGGEKQAGSGCPVACWEYLGEGARSGWVCLPRGMLGNLANPTTPVSPAPERKAFYDAFLPLVSAQPPRPASLVPSLLERNAAELSAAQDWESEWKSQGLGSRLAPEEYRQWKRQRLQRRLLDQLRQAVPRADPSQLGAAPRDLAQLLGSFSAGAGGGAGALAKGSRFTRAQRLAHKQEAEPRLPVESLLPSRASEQVIGVEWGQGGLSWSLPPPQVEGETRQRQLGVSEREQSLRVKGRTVELLPDAENNLAKLQLVVESSAQRIIQLAAQWEKHRVPLIQEFRQLKALHDSKELASSRRLSEIQELHKRIQAAADEARRKEEVYKQLLSELESLPKDVSRSAYTQRILEIVGNICKQKEEITKILLDTKDLQKEINSLTGKLDRTFAVTDELVFKVTGWGWGGGAHSQNALGQARVWRWGHFPGCTGTKGWCPLPECPWASKKAGEVMSLHELSWLPIMFRLEI</sequence>
<keyword evidence="5" id="KW-1185">Reference proteome</keyword>
<dbReference type="GeneTree" id="ENSGT00390000003809"/>
<accession>A0A8D0GVT3</accession>
<feature type="coiled-coil region" evidence="2">
    <location>
        <begin position="309"/>
        <end position="343"/>
    </location>
</feature>
<keyword evidence="2" id="KW-0175">Coiled coil</keyword>
<organism evidence="4 5">
    <name type="scientific">Sphenodon punctatus</name>
    <name type="common">Tuatara</name>
    <name type="synonym">Hatteria punctata</name>
    <dbReference type="NCBI Taxonomy" id="8508"/>
    <lineage>
        <taxon>Eukaryota</taxon>
        <taxon>Metazoa</taxon>
        <taxon>Chordata</taxon>
        <taxon>Craniata</taxon>
        <taxon>Vertebrata</taxon>
        <taxon>Euteleostomi</taxon>
        <taxon>Lepidosauria</taxon>
        <taxon>Sphenodontia</taxon>
        <taxon>Sphenodontidae</taxon>
        <taxon>Sphenodon</taxon>
    </lineage>
</organism>
<dbReference type="Pfam" id="PF05667">
    <property type="entry name" value="CCDC22_CC"/>
    <property type="match status" value="2"/>
</dbReference>
<proteinExistence type="predicted"/>
<dbReference type="GO" id="GO:0097602">
    <property type="term" value="F:cullin family protein binding"/>
    <property type="evidence" value="ECO:0007669"/>
    <property type="project" value="TreeGrafter"/>
</dbReference>
<dbReference type="PANTHER" id="PTHR15668">
    <property type="entry name" value="JM1 PROTEIN"/>
    <property type="match status" value="1"/>
</dbReference>
<evidence type="ECO:0000256" key="1">
    <source>
        <dbReference type="ARBA" id="ARBA00016694"/>
    </source>
</evidence>
<dbReference type="PANTHER" id="PTHR15668:SF4">
    <property type="entry name" value="COILED-COIL DOMAIN-CONTAINING PROTEIN 22"/>
    <property type="match status" value="1"/>
</dbReference>
<dbReference type="AlphaFoldDB" id="A0A8D0GVT3"/>
<reference evidence="4" key="2">
    <citation type="submission" date="2025-09" db="UniProtKB">
        <authorList>
            <consortium name="Ensembl"/>
        </authorList>
    </citation>
    <scope>IDENTIFICATION</scope>
</reference>
<evidence type="ECO:0000313" key="5">
    <source>
        <dbReference type="Proteomes" id="UP000694392"/>
    </source>
</evidence>
<dbReference type="InterPro" id="IPR048348">
    <property type="entry name" value="CCDC22_CC"/>
</dbReference>
<feature type="domain" description="CCDC22 coiled-coil" evidence="3">
    <location>
        <begin position="56"/>
        <end position="189"/>
    </location>
</feature>
<evidence type="ECO:0000259" key="3">
    <source>
        <dbReference type="Pfam" id="PF05667"/>
    </source>
</evidence>
<evidence type="ECO:0000313" key="4">
    <source>
        <dbReference type="Ensembl" id="ENSSPUP00000011468.1"/>
    </source>
</evidence>
<name>A0A8D0GVT3_SPHPU</name>